<dbReference type="Proteomes" id="UP001205105">
    <property type="component" value="Unassembled WGS sequence"/>
</dbReference>
<dbReference type="EMBL" id="JADXDR010000206">
    <property type="protein sequence ID" value="KAI7836067.1"/>
    <property type="molecule type" value="Genomic_DNA"/>
</dbReference>
<feature type="domain" description="Tim44-like" evidence="3">
    <location>
        <begin position="216"/>
        <end position="332"/>
    </location>
</feature>
<dbReference type="AlphaFoldDB" id="A0AAD5DEF8"/>
<accession>A0AAD5DEF8</accession>
<feature type="compositionally biased region" description="Low complexity" evidence="1">
    <location>
        <begin position="78"/>
        <end position="93"/>
    </location>
</feature>
<name>A0AAD5DEF8_9CHLO</name>
<dbReference type="Pfam" id="PF04280">
    <property type="entry name" value="Tim44"/>
    <property type="match status" value="1"/>
</dbReference>
<evidence type="ECO:0000256" key="2">
    <source>
        <dbReference type="SAM" id="SignalP"/>
    </source>
</evidence>
<dbReference type="Gene3D" id="3.10.450.240">
    <property type="match status" value="1"/>
</dbReference>
<keyword evidence="5" id="KW-1185">Reference proteome</keyword>
<protein>
    <recommendedName>
        <fullName evidence="3">Tim44-like domain-containing protein</fullName>
    </recommendedName>
</protein>
<dbReference type="InterPro" id="IPR007379">
    <property type="entry name" value="Tim44-like_dom"/>
</dbReference>
<organism evidence="4 5">
    <name type="scientific">Chlorella ohadii</name>
    <dbReference type="NCBI Taxonomy" id="2649997"/>
    <lineage>
        <taxon>Eukaryota</taxon>
        <taxon>Viridiplantae</taxon>
        <taxon>Chlorophyta</taxon>
        <taxon>core chlorophytes</taxon>
        <taxon>Trebouxiophyceae</taxon>
        <taxon>Chlorellales</taxon>
        <taxon>Chlorellaceae</taxon>
        <taxon>Chlorella clade</taxon>
        <taxon>Chlorella</taxon>
    </lineage>
</organism>
<feature type="compositionally biased region" description="Low complexity" evidence="1">
    <location>
        <begin position="121"/>
        <end position="150"/>
    </location>
</feature>
<feature type="region of interest" description="Disordered" evidence="1">
    <location>
        <begin position="52"/>
        <end position="160"/>
    </location>
</feature>
<comment type="caution">
    <text evidence="4">The sequence shown here is derived from an EMBL/GenBank/DDBJ whole genome shotgun (WGS) entry which is preliminary data.</text>
</comment>
<dbReference type="SUPFAM" id="SSF54427">
    <property type="entry name" value="NTF2-like"/>
    <property type="match status" value="1"/>
</dbReference>
<dbReference type="InterPro" id="IPR032710">
    <property type="entry name" value="NTF2-like_dom_sf"/>
</dbReference>
<proteinExistence type="predicted"/>
<feature type="signal peptide" evidence="2">
    <location>
        <begin position="1"/>
        <end position="18"/>
    </location>
</feature>
<feature type="chain" id="PRO_5041940804" description="Tim44-like domain-containing protein" evidence="2">
    <location>
        <begin position="19"/>
        <end position="366"/>
    </location>
</feature>
<evidence type="ECO:0000256" key="1">
    <source>
        <dbReference type="SAM" id="MobiDB-lite"/>
    </source>
</evidence>
<evidence type="ECO:0000313" key="5">
    <source>
        <dbReference type="Proteomes" id="UP001205105"/>
    </source>
</evidence>
<sequence>MSLLRAAALLGRAGLVSGPALPAQLGALTALQHKLTGCLIHQQPAAWLQARGLSAPSGGSGCGSGSGGSGSGGSGPDQQAASQQEQGAAAAAATGDNKSDAKQEAEEGAGAPQADAPPQPSAAQQVAQQAEQAEPSGKESAAAEAAGEAGNHQPSSQSFEQDPRLAKFVEGLKQLKGSSTVQRQTVGGDSPWWLTLVSNWVGPIVQNWISDWVKAKIEQQFDTEEFLEGAADAFTVVNELLAEGDWEALRPMMSAKMYNALKSTDDAYRGDGLVWRTELIGAPKVGLRGVGFMFKDQMAQYDEEIAKLGADKYKCEQNTVITRAEDGQVVAELKDLRPQRWKFATGPLPPGLPVSRLETEWFLLTI</sequence>
<gene>
    <name evidence="4" type="ORF">COHA_010036</name>
</gene>
<evidence type="ECO:0000313" key="4">
    <source>
        <dbReference type="EMBL" id="KAI7836067.1"/>
    </source>
</evidence>
<reference evidence="4" key="1">
    <citation type="submission" date="2020-11" db="EMBL/GenBank/DDBJ databases">
        <title>Chlorella ohadii genome sequencing and assembly.</title>
        <authorList>
            <person name="Murik O."/>
            <person name="Treves H."/>
            <person name="Kedem I."/>
            <person name="Shotland Y."/>
            <person name="Kaplan A."/>
        </authorList>
    </citation>
    <scope>NUCLEOTIDE SEQUENCE</scope>
    <source>
        <strain evidence="4">1</strain>
    </source>
</reference>
<keyword evidence="2" id="KW-0732">Signal</keyword>
<feature type="compositionally biased region" description="Gly residues" evidence="1">
    <location>
        <begin position="58"/>
        <end position="75"/>
    </location>
</feature>
<evidence type="ECO:0000259" key="3">
    <source>
        <dbReference type="Pfam" id="PF04280"/>
    </source>
</evidence>